<feature type="compositionally biased region" description="Pro residues" evidence="1">
    <location>
        <begin position="153"/>
        <end position="163"/>
    </location>
</feature>
<sequence length="330" mass="35696">MGNCLGATASYCCPNSSWATAGGRGLPTQLTFDYDEIDDLEFENLLNNPHGPHGAFGSPRQSSAFWERLAALFRFRREGVVGADGVGRIVPGAFRAGGYQAVPTGVGFDEPVVRDDDLEDDEFLRHEEDAELMSNEQIRRITSFAQSQQRPVTRPPPSTTPPSKPERPEPKQALTPSKQLVDISSNEEPLSTALSDTQVTTDSDNAPLRAPRPMTTFQTFRPKRRASAAVSAAAIFSSSVDGPATEGEEEEGFGQFQTATPRQELTDPLQELPAPEVVNEQPNPISASETLNVDEEPAETEADAPGQSVTAENTEEKEPVQTDPLQAVAM</sequence>
<evidence type="ECO:0000313" key="2">
    <source>
        <dbReference type="EMBL" id="KNC96239.1"/>
    </source>
</evidence>
<reference evidence="2 3" key="1">
    <citation type="submission" date="2009-08" db="EMBL/GenBank/DDBJ databases">
        <title>The Genome Sequence of Spizellomyces punctatus strain DAOM BR117.</title>
        <authorList>
            <consortium name="The Broad Institute Genome Sequencing Platform"/>
            <person name="Russ C."/>
            <person name="Cuomo C."/>
            <person name="Shea T."/>
            <person name="Young S.K."/>
            <person name="Zeng Q."/>
            <person name="Koehrsen M."/>
            <person name="Haas B."/>
            <person name="Borodovsky M."/>
            <person name="Guigo R."/>
            <person name="Alvarado L."/>
            <person name="Berlin A."/>
            <person name="Bochicchio J."/>
            <person name="Borenstein D."/>
            <person name="Chapman S."/>
            <person name="Chen Z."/>
            <person name="Engels R."/>
            <person name="Freedman E."/>
            <person name="Gellesch M."/>
            <person name="Goldberg J."/>
            <person name="Griggs A."/>
            <person name="Gujja S."/>
            <person name="Heiman D."/>
            <person name="Hepburn T."/>
            <person name="Howarth C."/>
            <person name="Jen D."/>
            <person name="Larson L."/>
            <person name="Lewis B."/>
            <person name="Mehta T."/>
            <person name="Park D."/>
            <person name="Pearson M."/>
            <person name="Roberts A."/>
            <person name="Saif S."/>
            <person name="Shenoy N."/>
            <person name="Sisk P."/>
            <person name="Stolte C."/>
            <person name="Sykes S."/>
            <person name="Thomson T."/>
            <person name="Walk T."/>
            <person name="White J."/>
            <person name="Yandava C."/>
            <person name="Burger G."/>
            <person name="Gray M.W."/>
            <person name="Holland P.W.H."/>
            <person name="King N."/>
            <person name="Lang F.B.F."/>
            <person name="Roger A.J."/>
            <person name="Ruiz-Trillo I."/>
            <person name="Lander E."/>
            <person name="Nusbaum C."/>
        </authorList>
    </citation>
    <scope>NUCLEOTIDE SEQUENCE [LARGE SCALE GENOMIC DNA]</scope>
    <source>
        <strain evidence="2 3">DAOM BR117</strain>
    </source>
</reference>
<dbReference type="VEuPathDB" id="FungiDB:SPPG_08393"/>
<evidence type="ECO:0000313" key="3">
    <source>
        <dbReference type="Proteomes" id="UP000053201"/>
    </source>
</evidence>
<feature type="region of interest" description="Disordered" evidence="1">
    <location>
        <begin position="144"/>
        <end position="215"/>
    </location>
</feature>
<dbReference type="Proteomes" id="UP000053201">
    <property type="component" value="Unassembled WGS sequence"/>
</dbReference>
<accession>A0A0L0H5J9</accession>
<feature type="compositionally biased region" description="Acidic residues" evidence="1">
    <location>
        <begin position="292"/>
        <end position="302"/>
    </location>
</feature>
<proteinExistence type="predicted"/>
<dbReference type="GeneID" id="27691561"/>
<dbReference type="InParanoid" id="A0A0L0H5J9"/>
<dbReference type="OrthoDB" id="2162536at2759"/>
<feature type="region of interest" description="Disordered" evidence="1">
    <location>
        <begin position="239"/>
        <end position="330"/>
    </location>
</feature>
<protein>
    <submittedName>
        <fullName evidence="2">Uncharacterized protein</fullName>
    </submittedName>
</protein>
<keyword evidence="3" id="KW-1185">Reference proteome</keyword>
<dbReference type="AlphaFoldDB" id="A0A0L0H5J9"/>
<evidence type="ECO:0000256" key="1">
    <source>
        <dbReference type="SAM" id="MobiDB-lite"/>
    </source>
</evidence>
<dbReference type="EMBL" id="KQ257470">
    <property type="protein sequence ID" value="KNC96239.1"/>
    <property type="molecule type" value="Genomic_DNA"/>
</dbReference>
<feature type="compositionally biased region" description="Polar residues" evidence="1">
    <location>
        <begin position="280"/>
        <end position="291"/>
    </location>
</feature>
<dbReference type="RefSeq" id="XP_016604279.1">
    <property type="nucleotide sequence ID" value="XM_016756551.1"/>
</dbReference>
<name>A0A0L0H5J9_SPIPD</name>
<feature type="compositionally biased region" description="Polar residues" evidence="1">
    <location>
        <begin position="174"/>
        <end position="204"/>
    </location>
</feature>
<gene>
    <name evidence="2" type="ORF">SPPG_08393</name>
</gene>
<organism evidence="2 3">
    <name type="scientific">Spizellomyces punctatus (strain DAOM BR117)</name>
    <dbReference type="NCBI Taxonomy" id="645134"/>
    <lineage>
        <taxon>Eukaryota</taxon>
        <taxon>Fungi</taxon>
        <taxon>Fungi incertae sedis</taxon>
        <taxon>Chytridiomycota</taxon>
        <taxon>Chytridiomycota incertae sedis</taxon>
        <taxon>Chytridiomycetes</taxon>
        <taxon>Spizellomycetales</taxon>
        <taxon>Spizellomycetaceae</taxon>
        <taxon>Spizellomyces</taxon>
    </lineage>
</organism>